<evidence type="ECO:0000313" key="2">
    <source>
        <dbReference type="EMBL" id="MCQ8103962.1"/>
    </source>
</evidence>
<reference evidence="2 3" key="1">
    <citation type="submission" date="2022-07" db="EMBL/GenBank/DDBJ databases">
        <title>Methylomonas rivi sp. nov., Methylomonas rosea sp. nov., Methylomonas aureus sp. nov. and Methylomonas subterranea sp. nov., four novel methanotrophs isolated from a freshwater creek and the deep terrestrial subsurface.</title>
        <authorList>
            <person name="Abin C."/>
            <person name="Sankaranarayanan K."/>
            <person name="Garner C."/>
            <person name="Sindelar R."/>
            <person name="Kotary K."/>
            <person name="Garner R."/>
            <person name="Barclay S."/>
            <person name="Lawson P."/>
            <person name="Krumholz L."/>
        </authorList>
    </citation>
    <scope>NUCLEOTIDE SEQUENCE [LARGE SCALE GENOMIC DNA]</scope>
    <source>
        <strain evidence="2 3">SURF-2</strain>
    </source>
</reference>
<dbReference type="RefSeq" id="WP_256601713.1">
    <property type="nucleotide sequence ID" value="NZ_JANIBJ010000011.1"/>
</dbReference>
<proteinExistence type="predicted"/>
<accession>A0ABT1TES3</accession>
<dbReference type="EMBL" id="JANIBJ010000011">
    <property type="protein sequence ID" value="MCQ8103962.1"/>
    <property type="molecule type" value="Genomic_DNA"/>
</dbReference>
<name>A0ABT1TES3_9GAMM</name>
<feature type="signal peptide" evidence="1">
    <location>
        <begin position="1"/>
        <end position="24"/>
    </location>
</feature>
<protein>
    <submittedName>
        <fullName evidence="2">Uncharacterized protein</fullName>
    </submittedName>
</protein>
<keyword evidence="3" id="KW-1185">Reference proteome</keyword>
<feature type="chain" id="PRO_5045759658" evidence="1">
    <location>
        <begin position="25"/>
        <end position="150"/>
    </location>
</feature>
<sequence>MISKHLFKTALIFAGMGLALPASAHTLSNKTLRIGFGAQATDVWQVTCGADAELGNSSRLVAQVLDKSPGTNLLGLIIVKGNAAATTIDSKGGDTIPSPWVQVNGGNGVYTMLVNHTQAGNKVYNIEFHCESANGSHTPTTTPTLPVQDN</sequence>
<comment type="caution">
    <text evidence="2">The sequence shown here is derived from an EMBL/GenBank/DDBJ whole genome shotgun (WGS) entry which is preliminary data.</text>
</comment>
<organism evidence="2 3">
    <name type="scientific">Methylomonas subterranea</name>
    <dbReference type="NCBI Taxonomy" id="2952225"/>
    <lineage>
        <taxon>Bacteria</taxon>
        <taxon>Pseudomonadati</taxon>
        <taxon>Pseudomonadota</taxon>
        <taxon>Gammaproteobacteria</taxon>
        <taxon>Methylococcales</taxon>
        <taxon>Methylococcaceae</taxon>
        <taxon>Methylomonas</taxon>
    </lineage>
</organism>
<evidence type="ECO:0000313" key="3">
    <source>
        <dbReference type="Proteomes" id="UP001524499"/>
    </source>
</evidence>
<keyword evidence="1" id="KW-0732">Signal</keyword>
<dbReference type="Proteomes" id="UP001524499">
    <property type="component" value="Unassembled WGS sequence"/>
</dbReference>
<evidence type="ECO:0000256" key="1">
    <source>
        <dbReference type="SAM" id="SignalP"/>
    </source>
</evidence>
<gene>
    <name evidence="2" type="ORF">NP590_07590</name>
</gene>